<keyword evidence="6" id="KW-0227">DNA damage</keyword>
<dbReference type="FunFam" id="1.10.10.10:FF:000214">
    <property type="entry name" value="Methylated-DNA--protein-cysteine methyltransferase"/>
    <property type="match status" value="1"/>
</dbReference>
<organism evidence="11 12">
    <name type="scientific">Oleispira antarctica</name>
    <dbReference type="NCBI Taxonomy" id="188908"/>
    <lineage>
        <taxon>Bacteria</taxon>
        <taxon>Pseudomonadati</taxon>
        <taxon>Pseudomonadota</taxon>
        <taxon>Gammaproteobacteria</taxon>
        <taxon>Oceanospirillales</taxon>
        <taxon>Oceanospirillaceae</taxon>
        <taxon>Oleispira</taxon>
    </lineage>
</organism>
<dbReference type="SUPFAM" id="SSF53155">
    <property type="entry name" value="Methylated DNA-protein cysteine methyltransferase domain"/>
    <property type="match status" value="1"/>
</dbReference>
<dbReference type="NCBIfam" id="TIGR00589">
    <property type="entry name" value="ogt"/>
    <property type="match status" value="1"/>
</dbReference>
<dbReference type="AlphaFoldDB" id="A0A1Y5HXY8"/>
<gene>
    <name evidence="11" type="ORF">A9R00_04920</name>
</gene>
<evidence type="ECO:0000256" key="1">
    <source>
        <dbReference type="ARBA" id="ARBA00001286"/>
    </source>
</evidence>
<evidence type="ECO:0000256" key="2">
    <source>
        <dbReference type="ARBA" id="ARBA00008711"/>
    </source>
</evidence>
<dbReference type="InterPro" id="IPR008332">
    <property type="entry name" value="MethylG_MeTrfase_N"/>
</dbReference>
<evidence type="ECO:0000256" key="4">
    <source>
        <dbReference type="ARBA" id="ARBA00022603"/>
    </source>
</evidence>
<accession>A0A1Y5HXY8</accession>
<dbReference type="Pfam" id="PF02870">
    <property type="entry name" value="Methyltransf_1N"/>
    <property type="match status" value="1"/>
</dbReference>
<evidence type="ECO:0000259" key="9">
    <source>
        <dbReference type="Pfam" id="PF01035"/>
    </source>
</evidence>
<dbReference type="PANTHER" id="PTHR10815:SF5">
    <property type="entry name" value="METHYLATED-DNA--PROTEIN-CYSTEINE METHYLTRANSFERASE"/>
    <property type="match status" value="1"/>
</dbReference>
<dbReference type="Pfam" id="PF01035">
    <property type="entry name" value="DNA_binding_1"/>
    <property type="match status" value="1"/>
</dbReference>
<dbReference type="CDD" id="cd06445">
    <property type="entry name" value="ATase"/>
    <property type="match status" value="1"/>
</dbReference>
<comment type="similarity">
    <text evidence="2">Belongs to the MGMT family.</text>
</comment>
<dbReference type="InterPro" id="IPR036631">
    <property type="entry name" value="MGMT_N_sf"/>
</dbReference>
<proteinExistence type="inferred from homology"/>
<dbReference type="GO" id="GO:0032259">
    <property type="term" value="P:methylation"/>
    <property type="evidence" value="ECO:0007669"/>
    <property type="project" value="UniProtKB-KW"/>
</dbReference>
<dbReference type="PANTHER" id="PTHR10815">
    <property type="entry name" value="METHYLATED-DNA--PROTEIN-CYSTEINE METHYLTRANSFERASE"/>
    <property type="match status" value="1"/>
</dbReference>
<dbReference type="InterPro" id="IPR001497">
    <property type="entry name" value="MethylDNA_cys_MeTrfase_AS"/>
</dbReference>
<evidence type="ECO:0000313" key="12">
    <source>
        <dbReference type="Proteomes" id="UP000227088"/>
    </source>
</evidence>
<dbReference type="InterPro" id="IPR014048">
    <property type="entry name" value="MethylDNA_cys_MeTrfase_DNA-bd"/>
</dbReference>
<evidence type="ECO:0000259" key="10">
    <source>
        <dbReference type="Pfam" id="PF02870"/>
    </source>
</evidence>
<comment type="catalytic activity">
    <reaction evidence="1">
        <text>a 4-O-methyl-thymidine in DNA + L-cysteinyl-[protein] = a thymidine in DNA + S-methyl-L-cysteinyl-[protein]</text>
        <dbReference type="Rhea" id="RHEA:53428"/>
        <dbReference type="Rhea" id="RHEA-COMP:10131"/>
        <dbReference type="Rhea" id="RHEA-COMP:10132"/>
        <dbReference type="Rhea" id="RHEA-COMP:13555"/>
        <dbReference type="Rhea" id="RHEA-COMP:13556"/>
        <dbReference type="ChEBI" id="CHEBI:29950"/>
        <dbReference type="ChEBI" id="CHEBI:82612"/>
        <dbReference type="ChEBI" id="CHEBI:137386"/>
        <dbReference type="ChEBI" id="CHEBI:137387"/>
        <dbReference type="EC" id="2.1.1.63"/>
    </reaction>
</comment>
<keyword evidence="7" id="KW-0234">DNA repair</keyword>
<dbReference type="GO" id="GO:0003908">
    <property type="term" value="F:methylated-DNA-[protein]-cysteine S-methyltransferase activity"/>
    <property type="evidence" value="ECO:0007669"/>
    <property type="project" value="UniProtKB-EC"/>
</dbReference>
<comment type="catalytic activity">
    <reaction evidence="8">
        <text>a 6-O-methyl-2'-deoxyguanosine in DNA + L-cysteinyl-[protein] = S-methyl-L-cysteinyl-[protein] + a 2'-deoxyguanosine in DNA</text>
        <dbReference type="Rhea" id="RHEA:24000"/>
        <dbReference type="Rhea" id="RHEA-COMP:10131"/>
        <dbReference type="Rhea" id="RHEA-COMP:10132"/>
        <dbReference type="Rhea" id="RHEA-COMP:11367"/>
        <dbReference type="Rhea" id="RHEA-COMP:11368"/>
        <dbReference type="ChEBI" id="CHEBI:29950"/>
        <dbReference type="ChEBI" id="CHEBI:82612"/>
        <dbReference type="ChEBI" id="CHEBI:85445"/>
        <dbReference type="ChEBI" id="CHEBI:85448"/>
        <dbReference type="EC" id="2.1.1.63"/>
    </reaction>
</comment>
<dbReference type="InterPro" id="IPR036388">
    <property type="entry name" value="WH-like_DNA-bd_sf"/>
</dbReference>
<dbReference type="Gene3D" id="1.10.10.10">
    <property type="entry name" value="Winged helix-like DNA-binding domain superfamily/Winged helix DNA-binding domain"/>
    <property type="match status" value="1"/>
</dbReference>
<evidence type="ECO:0000256" key="7">
    <source>
        <dbReference type="ARBA" id="ARBA00023204"/>
    </source>
</evidence>
<dbReference type="Proteomes" id="UP000227088">
    <property type="component" value="Unassembled WGS sequence"/>
</dbReference>
<dbReference type="SUPFAM" id="SSF46767">
    <property type="entry name" value="Methylated DNA-protein cysteine methyltransferase, C-terminal domain"/>
    <property type="match status" value="1"/>
</dbReference>
<evidence type="ECO:0000313" key="11">
    <source>
        <dbReference type="EMBL" id="OUS40663.1"/>
    </source>
</evidence>
<sequence>MKYTCSISVESPLGLIRVQGNKTHIQYLKFEDCADTAALVDTNTFAVEKADWAGSCIKQLENYFMGKLQHFDLPIDPQGTEFQQRVWRKLCDVKSGELSSYQQLASAAGNIKAVRAVASANARNPIWLLIPCHRIIGSDRALRGYAGGIERKAKLLQLEKHILDSSSSALINEKTKVLN</sequence>
<name>A0A1Y5HXY8_OLEAN</name>
<evidence type="ECO:0000256" key="5">
    <source>
        <dbReference type="ARBA" id="ARBA00022679"/>
    </source>
</evidence>
<dbReference type="Gene3D" id="3.30.160.70">
    <property type="entry name" value="Methylated DNA-protein cysteine methyltransferase domain"/>
    <property type="match status" value="1"/>
</dbReference>
<dbReference type="InterPro" id="IPR036217">
    <property type="entry name" value="MethylDNA_cys_MeTrfase_DNAb"/>
</dbReference>
<feature type="domain" description="Methylguanine DNA methyltransferase ribonuclease-like" evidence="10">
    <location>
        <begin position="9"/>
        <end position="77"/>
    </location>
</feature>
<evidence type="ECO:0000256" key="8">
    <source>
        <dbReference type="ARBA" id="ARBA00049348"/>
    </source>
</evidence>
<comment type="caution">
    <text evidence="11">The sequence shown here is derived from an EMBL/GenBank/DDBJ whole genome shotgun (WGS) entry which is preliminary data.</text>
</comment>
<dbReference type="GO" id="GO:0006281">
    <property type="term" value="P:DNA repair"/>
    <property type="evidence" value="ECO:0007669"/>
    <property type="project" value="UniProtKB-KW"/>
</dbReference>
<dbReference type="EMBL" id="MABE01000281">
    <property type="protein sequence ID" value="OUS40663.1"/>
    <property type="molecule type" value="Genomic_DNA"/>
</dbReference>
<dbReference type="PROSITE" id="PS00374">
    <property type="entry name" value="MGMT"/>
    <property type="match status" value="1"/>
</dbReference>
<keyword evidence="5" id="KW-0808">Transferase</keyword>
<feature type="domain" description="Methylated-DNA-[protein]-cysteine S-methyltransferase DNA binding" evidence="9">
    <location>
        <begin position="81"/>
        <end position="160"/>
    </location>
</feature>
<dbReference type="EC" id="2.1.1.63" evidence="3"/>
<evidence type="ECO:0000256" key="6">
    <source>
        <dbReference type="ARBA" id="ARBA00022763"/>
    </source>
</evidence>
<reference evidence="12" key="1">
    <citation type="journal article" date="2017" name="Proc. Natl. Acad. Sci. U.S.A.">
        <title>Simulation of Deepwater Horizon oil plume reveals substrate specialization within a complex community of hydrocarbon degraders.</title>
        <authorList>
            <person name="Hu P."/>
            <person name="Dubinsky E.A."/>
            <person name="Probst A.J."/>
            <person name="Wang J."/>
            <person name="Sieber C.M.K."/>
            <person name="Tom L.M."/>
            <person name="Gardinali P."/>
            <person name="Banfield J.F."/>
            <person name="Atlas R.M."/>
            <person name="Andersen G.L."/>
        </authorList>
    </citation>
    <scope>NUCLEOTIDE SEQUENCE [LARGE SCALE GENOMIC DNA]</scope>
</reference>
<evidence type="ECO:0000256" key="3">
    <source>
        <dbReference type="ARBA" id="ARBA00011918"/>
    </source>
</evidence>
<keyword evidence="4" id="KW-0489">Methyltransferase</keyword>
<protein>
    <recommendedName>
        <fullName evidence="3">methylated-DNA--[protein]-cysteine S-methyltransferase</fullName>
        <ecNumber evidence="3">2.1.1.63</ecNumber>
    </recommendedName>
</protein>